<dbReference type="SUPFAM" id="SSF100950">
    <property type="entry name" value="NagB/RpiA/CoA transferase-like"/>
    <property type="match status" value="1"/>
</dbReference>
<evidence type="ECO:0000313" key="6">
    <source>
        <dbReference type="EMBL" id="GEP81858.1"/>
    </source>
</evidence>
<feature type="active site" description="Proton acceptor; for enolization step" evidence="4">
    <location>
        <position position="67"/>
    </location>
</feature>
<evidence type="ECO:0000313" key="8">
    <source>
        <dbReference type="Proteomes" id="UP000075418"/>
    </source>
</evidence>
<dbReference type="UniPathway" id="UPA00629">
    <property type="reaction ID" value="UER00684"/>
</dbReference>
<dbReference type="GO" id="GO:0005737">
    <property type="term" value="C:cytoplasm"/>
    <property type="evidence" value="ECO:0007669"/>
    <property type="project" value="TreeGrafter"/>
</dbReference>
<dbReference type="OrthoDB" id="9791139at2"/>
<keyword evidence="9" id="KW-1185">Reference proteome</keyword>
<keyword evidence="2 4" id="KW-0378">Hydrolase</keyword>
<accession>A0A151A2D5</accession>
<protein>
    <recommendedName>
        <fullName evidence="4">Glucosamine-6-phosphate deaminase</fullName>
        <ecNumber evidence="4">3.5.99.6</ecNumber>
    </recommendedName>
    <alternativeName>
        <fullName evidence="4">GlcN6P deaminase</fullName>
        <shortName evidence="4">GNPDA</shortName>
    </alternativeName>
    <alternativeName>
        <fullName evidence="4">Glucosamine-6-phosphate isomerase</fullName>
    </alternativeName>
</protein>
<dbReference type="Pfam" id="PF01182">
    <property type="entry name" value="Glucosamine_iso"/>
    <property type="match status" value="1"/>
</dbReference>
<dbReference type="InterPro" id="IPR037171">
    <property type="entry name" value="NagB/RpiA_transferase-like"/>
</dbReference>
<evidence type="ECO:0000256" key="3">
    <source>
        <dbReference type="ARBA" id="ARBA00023277"/>
    </source>
</evidence>
<dbReference type="NCBIfam" id="TIGR00502">
    <property type="entry name" value="nagB"/>
    <property type="match status" value="1"/>
</dbReference>
<dbReference type="KEGG" id="skl:C7J89_03640"/>
<dbReference type="InterPro" id="IPR004547">
    <property type="entry name" value="Glucosamine6P_isomerase"/>
</dbReference>
<comment type="similarity">
    <text evidence="4">Belongs to the glucosamine/galactosamine-6-phosphate isomerase family. NagB subfamily.</text>
</comment>
<dbReference type="GO" id="GO:0019262">
    <property type="term" value="P:N-acetylneuraminate catabolic process"/>
    <property type="evidence" value="ECO:0007669"/>
    <property type="project" value="UniProtKB-UniRule"/>
</dbReference>
<comment type="caution">
    <text evidence="7">The sequence shown here is derived from an EMBL/GenBank/DDBJ whole genome shotgun (WGS) entry which is preliminary data.</text>
</comment>
<dbReference type="GeneID" id="69904421"/>
<dbReference type="PROSITE" id="PS01161">
    <property type="entry name" value="GLC_GALNAC_ISOMERASE"/>
    <property type="match status" value="1"/>
</dbReference>
<feature type="active site" description="Proton acceptor; for ring-opening step" evidence="4">
    <location>
        <position position="139"/>
    </location>
</feature>
<dbReference type="Gene3D" id="3.40.50.1360">
    <property type="match status" value="1"/>
</dbReference>
<evidence type="ECO:0000256" key="2">
    <source>
        <dbReference type="ARBA" id="ARBA00022801"/>
    </source>
</evidence>
<proteinExistence type="inferred from homology"/>
<sequence>MRVINLKDKQLASEHVATEIVKLIISKPNTVLGLATGGTMTELYQYLVELINANNLDLNDVVTFNLDEYVGLSPEDKQSYHEYMQQRLFKYNDSWNDNNIHIPSGVGPDLEVEAYNYEQKIEQCGPIDLQLLGIGENGHIGFNEPGTSFNSRTRVVNLTPSTIHANSVNFDNVDDVPVQAVSMGLSSIMGAKHIVLLAFGAKKIDAVKRLLQGDVATDLPASILHQHPNVDIYVDDVIFNKLKEDNEV</sequence>
<dbReference type="GO" id="GO:0004342">
    <property type="term" value="F:glucosamine-6-phosphate deaminase activity"/>
    <property type="evidence" value="ECO:0007669"/>
    <property type="project" value="UniProtKB-UniRule"/>
</dbReference>
<feature type="active site" description="For ring-opening step" evidence="4">
    <location>
        <position position="144"/>
    </location>
</feature>
<dbReference type="CDD" id="cd01399">
    <property type="entry name" value="GlcN6P_deaminase"/>
    <property type="match status" value="1"/>
</dbReference>
<dbReference type="EC" id="3.5.99.6" evidence="4"/>
<dbReference type="EMBL" id="BKAQ01000007">
    <property type="protein sequence ID" value="GEP81858.1"/>
    <property type="molecule type" value="Genomic_DNA"/>
</dbReference>
<reference evidence="7 8" key="1">
    <citation type="submission" date="2016-02" db="EMBL/GenBank/DDBJ databases">
        <title>Draft genome sequence of hydrocarbon degrading Staphylococcus saprophyticus Strain CNV2, isolated from crude-oil contaminated soil from Noonmati Oil Refinery, Guwahati, Assam, India.</title>
        <authorList>
            <person name="Mukherjee A."/>
            <person name="Chettri B."/>
            <person name="Langpoklakpam J."/>
            <person name="Singh A.K."/>
            <person name="Chattopadhyay D.J."/>
        </authorList>
    </citation>
    <scope>NUCLEOTIDE SEQUENCE [LARGE SCALE GENOMIC DNA]</scope>
    <source>
        <strain evidence="7 8">CNV2</strain>
    </source>
</reference>
<evidence type="ECO:0000256" key="1">
    <source>
        <dbReference type="ARBA" id="ARBA00000644"/>
    </source>
</evidence>
<organism evidence="7 8">
    <name type="scientific">Staphylococcus kloosii</name>
    <dbReference type="NCBI Taxonomy" id="29384"/>
    <lineage>
        <taxon>Bacteria</taxon>
        <taxon>Bacillati</taxon>
        <taxon>Bacillota</taxon>
        <taxon>Bacilli</taxon>
        <taxon>Bacillales</taxon>
        <taxon>Staphylococcaceae</taxon>
        <taxon>Staphylococcus</taxon>
    </lineage>
</organism>
<dbReference type="InterPro" id="IPR018321">
    <property type="entry name" value="Glucosamine6P_isomerase_CS"/>
</dbReference>
<evidence type="ECO:0000313" key="9">
    <source>
        <dbReference type="Proteomes" id="UP000321040"/>
    </source>
</evidence>
<accession>A0A2T4RF42</accession>
<dbReference type="GO" id="GO:0042802">
    <property type="term" value="F:identical protein binding"/>
    <property type="evidence" value="ECO:0007669"/>
    <property type="project" value="TreeGrafter"/>
</dbReference>
<keyword evidence="3 4" id="KW-0119">Carbohydrate metabolism</keyword>
<dbReference type="RefSeq" id="WP_061853708.1">
    <property type="nucleotide sequence ID" value="NZ_BKAQ01000007.1"/>
</dbReference>
<feature type="active site" description="For ring-opening step" evidence="4">
    <location>
        <position position="137"/>
    </location>
</feature>
<dbReference type="InterPro" id="IPR006148">
    <property type="entry name" value="Glc/Gal-6P_isomerase"/>
</dbReference>
<comment type="pathway">
    <text evidence="4">Amino-sugar metabolism; N-acetylneuraminate degradation; D-fructose 6-phosphate from N-acetylneuraminate: step 5/5.</text>
</comment>
<dbReference type="Proteomes" id="UP000075418">
    <property type="component" value="Unassembled WGS sequence"/>
</dbReference>
<evidence type="ECO:0000256" key="4">
    <source>
        <dbReference type="HAMAP-Rule" id="MF_01241"/>
    </source>
</evidence>
<reference evidence="6 9" key="2">
    <citation type="submission" date="2019-07" db="EMBL/GenBank/DDBJ databases">
        <title>Whole genome shotgun sequence of Staphylococcus kloosii NBRC 109624.</title>
        <authorList>
            <person name="Hosoyama A."/>
            <person name="Uohara A."/>
            <person name="Ohji S."/>
            <person name="Ichikawa N."/>
        </authorList>
    </citation>
    <scope>NUCLEOTIDE SEQUENCE [LARGE SCALE GENOMIC DNA]</scope>
    <source>
        <strain evidence="6 9">NBRC 109624</strain>
    </source>
</reference>
<dbReference type="FunFam" id="3.40.50.1360:FF:000003">
    <property type="entry name" value="Glucosamine-6-phosphate deaminase"/>
    <property type="match status" value="1"/>
</dbReference>
<gene>
    <name evidence="4 6" type="primary">nagB</name>
    <name evidence="7" type="ORF">A0131_01455</name>
    <name evidence="6" type="ORF">SKL01_10360</name>
</gene>
<dbReference type="GO" id="GO:0005975">
    <property type="term" value="P:carbohydrate metabolic process"/>
    <property type="evidence" value="ECO:0007669"/>
    <property type="project" value="InterPro"/>
</dbReference>
<dbReference type="GO" id="GO:0006046">
    <property type="term" value="P:N-acetylglucosamine catabolic process"/>
    <property type="evidence" value="ECO:0007669"/>
    <property type="project" value="UniProtKB-UniRule"/>
</dbReference>
<comment type="function">
    <text evidence="4">Catalyzes the reversible isomerization-deamination of glucosamine 6-phosphate (GlcN6P) to form fructose 6-phosphate (Fru6P) and ammonium ion.</text>
</comment>
<dbReference type="PANTHER" id="PTHR11280">
    <property type="entry name" value="GLUCOSAMINE-6-PHOSPHATE ISOMERASE"/>
    <property type="match status" value="1"/>
</dbReference>
<evidence type="ECO:0000313" key="7">
    <source>
        <dbReference type="EMBL" id="KYH13477.1"/>
    </source>
</evidence>
<dbReference type="HAMAP" id="MF_01241">
    <property type="entry name" value="GlcN6P_deamin"/>
    <property type="match status" value="1"/>
</dbReference>
<comment type="catalytic activity">
    <reaction evidence="1 4">
        <text>alpha-D-glucosamine 6-phosphate + H2O = beta-D-fructose 6-phosphate + NH4(+)</text>
        <dbReference type="Rhea" id="RHEA:12172"/>
        <dbReference type="ChEBI" id="CHEBI:15377"/>
        <dbReference type="ChEBI" id="CHEBI:28938"/>
        <dbReference type="ChEBI" id="CHEBI:57634"/>
        <dbReference type="ChEBI" id="CHEBI:75989"/>
        <dbReference type="EC" id="3.5.99.6"/>
    </reaction>
</comment>
<feature type="domain" description="Glucosamine/galactosamine-6-phosphate isomerase" evidence="5">
    <location>
        <begin position="12"/>
        <end position="226"/>
    </location>
</feature>
<dbReference type="EMBL" id="LUGM01000002">
    <property type="protein sequence ID" value="KYH13477.1"/>
    <property type="molecule type" value="Genomic_DNA"/>
</dbReference>
<name>A0A151A2D5_9STAP</name>
<dbReference type="Proteomes" id="UP000321040">
    <property type="component" value="Unassembled WGS sequence"/>
</dbReference>
<dbReference type="AlphaFoldDB" id="A0A151A2D5"/>
<evidence type="ECO:0000259" key="5">
    <source>
        <dbReference type="Pfam" id="PF01182"/>
    </source>
</evidence>
<dbReference type="PANTHER" id="PTHR11280:SF5">
    <property type="entry name" value="GLUCOSAMINE-6-PHOSPHATE ISOMERASE"/>
    <property type="match status" value="1"/>
</dbReference>
<comment type="caution">
    <text evidence="4">Lacks conserved residue(s) required for the propagation of feature annotation.</text>
</comment>
<dbReference type="GO" id="GO:0006043">
    <property type="term" value="P:glucosamine catabolic process"/>
    <property type="evidence" value="ECO:0007669"/>
    <property type="project" value="TreeGrafter"/>
</dbReference>